<evidence type="ECO:0000256" key="1">
    <source>
        <dbReference type="ARBA" id="ARBA00001974"/>
    </source>
</evidence>
<name>A0AAV7XEF5_9NEOP</name>
<dbReference type="GO" id="GO:0030328">
    <property type="term" value="P:prenylcysteine catabolic process"/>
    <property type="evidence" value="ECO:0007669"/>
    <property type="project" value="InterPro"/>
</dbReference>
<keyword evidence="11" id="KW-1185">Reference proteome</keyword>
<keyword evidence="3" id="KW-0285">Flavoprotein</keyword>
<dbReference type="PROSITE" id="PS51257">
    <property type="entry name" value="PROKAR_LIPOPROTEIN"/>
    <property type="match status" value="1"/>
</dbReference>
<evidence type="ECO:0000256" key="8">
    <source>
        <dbReference type="SAM" id="SignalP"/>
    </source>
</evidence>
<keyword evidence="4 8" id="KW-0732">Signal</keyword>
<dbReference type="GO" id="GO:0001735">
    <property type="term" value="F:prenylcysteine oxidase activity"/>
    <property type="evidence" value="ECO:0007669"/>
    <property type="project" value="InterPro"/>
</dbReference>
<protein>
    <recommendedName>
        <fullName evidence="9">Prenylcysteine lyase domain-containing protein</fullName>
    </recommendedName>
</protein>
<comment type="cofactor">
    <cofactor evidence="1">
        <name>FAD</name>
        <dbReference type="ChEBI" id="CHEBI:57692"/>
    </cofactor>
</comment>
<organism evidence="10 11">
    <name type="scientific">Megalurothrips usitatus</name>
    <name type="common">bean blossom thrips</name>
    <dbReference type="NCBI Taxonomy" id="439358"/>
    <lineage>
        <taxon>Eukaryota</taxon>
        <taxon>Metazoa</taxon>
        <taxon>Ecdysozoa</taxon>
        <taxon>Arthropoda</taxon>
        <taxon>Hexapoda</taxon>
        <taxon>Insecta</taxon>
        <taxon>Pterygota</taxon>
        <taxon>Neoptera</taxon>
        <taxon>Paraneoptera</taxon>
        <taxon>Thysanoptera</taxon>
        <taxon>Terebrantia</taxon>
        <taxon>Thripoidea</taxon>
        <taxon>Thripidae</taxon>
        <taxon>Megalurothrips</taxon>
    </lineage>
</organism>
<keyword evidence="5" id="KW-0274">FAD</keyword>
<evidence type="ECO:0000256" key="3">
    <source>
        <dbReference type="ARBA" id="ARBA00022630"/>
    </source>
</evidence>
<dbReference type="PANTHER" id="PTHR15944:SF0">
    <property type="entry name" value="PRENYLCYSTEINE LYASE DOMAIN-CONTAINING PROTEIN"/>
    <property type="match status" value="1"/>
</dbReference>
<evidence type="ECO:0000256" key="5">
    <source>
        <dbReference type="ARBA" id="ARBA00022827"/>
    </source>
</evidence>
<dbReference type="InterPro" id="IPR017046">
    <property type="entry name" value="Prenylcysteine_Oxase1"/>
</dbReference>
<feature type="chain" id="PRO_5043384071" description="Prenylcysteine lyase domain-containing protein" evidence="8">
    <location>
        <begin position="28"/>
        <end position="499"/>
    </location>
</feature>
<dbReference type="GO" id="GO:0030327">
    <property type="term" value="P:prenylated protein catabolic process"/>
    <property type="evidence" value="ECO:0007669"/>
    <property type="project" value="TreeGrafter"/>
</dbReference>
<dbReference type="EMBL" id="JAPTSV010000012">
    <property type="protein sequence ID" value="KAJ1522179.1"/>
    <property type="molecule type" value="Genomic_DNA"/>
</dbReference>
<feature type="signal peptide" evidence="8">
    <location>
        <begin position="1"/>
        <end position="27"/>
    </location>
</feature>
<evidence type="ECO:0000256" key="4">
    <source>
        <dbReference type="ARBA" id="ARBA00022729"/>
    </source>
</evidence>
<keyword evidence="7" id="KW-0325">Glycoprotein</keyword>
<evidence type="ECO:0000313" key="11">
    <source>
        <dbReference type="Proteomes" id="UP001075354"/>
    </source>
</evidence>
<feature type="domain" description="Prenylcysteine lyase" evidence="9">
    <location>
        <begin position="126"/>
        <end position="476"/>
    </location>
</feature>
<gene>
    <name evidence="10" type="ORF">ONE63_002489</name>
</gene>
<dbReference type="Pfam" id="PF13450">
    <property type="entry name" value="NAD_binding_8"/>
    <property type="match status" value="1"/>
</dbReference>
<dbReference type="PANTHER" id="PTHR15944">
    <property type="entry name" value="FARNESYLCYSTEINE LYASE"/>
    <property type="match status" value="1"/>
</dbReference>
<dbReference type="Pfam" id="PF07156">
    <property type="entry name" value="Prenylcys_lyase"/>
    <property type="match status" value="1"/>
</dbReference>
<dbReference type="SUPFAM" id="SSF51905">
    <property type="entry name" value="FAD/NAD(P)-binding domain"/>
    <property type="match status" value="1"/>
</dbReference>
<comment type="similarity">
    <text evidence="2">Belongs to the prenylcysteine oxidase family.</text>
</comment>
<accession>A0AAV7XEF5</accession>
<evidence type="ECO:0000256" key="7">
    <source>
        <dbReference type="ARBA" id="ARBA00023180"/>
    </source>
</evidence>
<dbReference type="Gene3D" id="3.50.50.60">
    <property type="entry name" value="FAD/NAD(P)-binding domain"/>
    <property type="match status" value="1"/>
</dbReference>
<evidence type="ECO:0000256" key="6">
    <source>
        <dbReference type="ARBA" id="ARBA00023002"/>
    </source>
</evidence>
<keyword evidence="6" id="KW-0560">Oxidoreductase</keyword>
<evidence type="ECO:0000313" key="10">
    <source>
        <dbReference type="EMBL" id="KAJ1522179.1"/>
    </source>
</evidence>
<comment type="caution">
    <text evidence="10">The sequence shown here is derived from an EMBL/GenBank/DDBJ whole genome shotgun (WGS) entry which is preliminary data.</text>
</comment>
<evidence type="ECO:0000256" key="2">
    <source>
        <dbReference type="ARBA" id="ARBA00009967"/>
    </source>
</evidence>
<dbReference type="AlphaFoldDB" id="A0AAV7XEF5"/>
<dbReference type="InterPro" id="IPR010795">
    <property type="entry name" value="Prenylcys_lyase"/>
</dbReference>
<dbReference type="Proteomes" id="UP001075354">
    <property type="component" value="Chromosome 12"/>
</dbReference>
<sequence length="499" mass="55388">MLHKQKMKVTLLCGISLSLSLISGCGAVQVPKVAIIGGGIGGTSTAYFLRQLFGAGKVDIDIYEARKIGGRLATVDVAGRNYETGGSIIHPRNKYMVSFVKSFGLKPRESAKGSLMGLWDGSKFVFEESSWEAITFIKLLWRYGYGTFKLKSYIDDMLSKFESIYTLQNKGDAFWTVSELLKAMNPEFDSDRRIKTGMGFKKLGFSDQMVDELVAATIRVNYGQDLMVHKFVGSVSVAGASGDLWAVDGGNFRVAEKLLEASDAQLVRDRVSKVSSANDGKLIVTRQGTTIENDNSDLSRTYDIVVLAAPLQTNSDSSIDLSEYRDKGWAGPYHHTVSTVLQGKLNHSFFGYSEKESMPDEILSTAAGLFFNSVSRIQPVDYNKNDRASDVWKVFSPVPLSDSELDLLFIQYNKNSVKVNDWLAYPHYARLPTSDNFRIHRNFYYLNAIEWAASAMEMSVIAAKNIALLAHKGLYGEPVRAARHSKMIHGLEGKPFDEL</sequence>
<proteinExistence type="inferred from homology"/>
<dbReference type="InterPro" id="IPR036188">
    <property type="entry name" value="FAD/NAD-bd_sf"/>
</dbReference>
<reference evidence="10" key="1">
    <citation type="submission" date="2022-12" db="EMBL/GenBank/DDBJ databases">
        <title>Chromosome-level genome assembly of the bean flower thrips Megalurothrips usitatus.</title>
        <authorList>
            <person name="Ma L."/>
            <person name="Liu Q."/>
            <person name="Li H."/>
            <person name="Cai W."/>
        </authorList>
    </citation>
    <scope>NUCLEOTIDE SEQUENCE</scope>
    <source>
        <strain evidence="10">Cailab_2022a</strain>
    </source>
</reference>
<evidence type="ECO:0000259" key="9">
    <source>
        <dbReference type="Pfam" id="PF07156"/>
    </source>
</evidence>